<comment type="caution">
    <text evidence="1">The sequence shown here is derived from an EMBL/GenBank/DDBJ whole genome shotgun (WGS) entry which is preliminary data.</text>
</comment>
<reference evidence="1" key="1">
    <citation type="submission" date="2022-05" db="EMBL/GenBank/DDBJ databases">
        <authorList>
            <person name="Yi M."/>
        </authorList>
    </citation>
    <scope>NUCLEOTIDE SEQUENCE</scope>
    <source>
        <strain evidence="1">DS2</strain>
    </source>
</reference>
<dbReference type="RefSeq" id="WP_252461412.1">
    <property type="nucleotide sequence ID" value="NZ_JAMHFX010000224.1"/>
</dbReference>
<evidence type="ECO:0000313" key="1">
    <source>
        <dbReference type="EMBL" id="MCO1623707.1"/>
    </source>
</evidence>
<proteinExistence type="predicted"/>
<sequence>MKVGELIQLLQAFDPEMKVLMTRSDTGLEDVVACYEELVCQGRVAGYDQLDEYVLSKGADASTTERVIVIDMCAPLEDWSKKQ</sequence>
<gene>
    <name evidence="1" type="ORF">M8C81_24210</name>
</gene>
<evidence type="ECO:0000313" key="2">
    <source>
        <dbReference type="Proteomes" id="UP001202943"/>
    </source>
</evidence>
<dbReference type="EMBL" id="JAMHFX010000224">
    <property type="protein sequence ID" value="MCO1623707.1"/>
    <property type="molecule type" value="Genomic_DNA"/>
</dbReference>
<protein>
    <submittedName>
        <fullName evidence="1">Uncharacterized protein</fullName>
    </submittedName>
</protein>
<accession>A0AAW5HSC1</accession>
<reference evidence="1" key="2">
    <citation type="submission" date="2023-08" db="EMBL/GenBank/DDBJ databases">
        <title>Isolation, Identification, Denitrification Characteristics of A Highly Efficient Aerobic Denitrifying Bacterial Strain DS2.</title>
        <authorList>
            <person name="Wang H."/>
        </authorList>
    </citation>
    <scope>NUCLEOTIDE SEQUENCE</scope>
    <source>
        <strain evidence="1">DS2</strain>
    </source>
</reference>
<organism evidence="1 2">
    <name type="scientific">Pseudomonas putida</name>
    <name type="common">Arthrobacter siderocapsulatus</name>
    <dbReference type="NCBI Taxonomy" id="303"/>
    <lineage>
        <taxon>Bacteria</taxon>
        <taxon>Pseudomonadati</taxon>
        <taxon>Pseudomonadota</taxon>
        <taxon>Gammaproteobacteria</taxon>
        <taxon>Pseudomonadales</taxon>
        <taxon>Pseudomonadaceae</taxon>
        <taxon>Pseudomonas</taxon>
    </lineage>
</organism>
<dbReference type="Proteomes" id="UP001202943">
    <property type="component" value="Unassembled WGS sequence"/>
</dbReference>
<dbReference type="AlphaFoldDB" id="A0AAW5HSC1"/>
<name>A0AAW5HSC1_PSEPU</name>